<dbReference type="InterPro" id="IPR036390">
    <property type="entry name" value="WH_DNA-bd_sf"/>
</dbReference>
<dbReference type="SUPFAM" id="SSF46785">
    <property type="entry name" value="Winged helix' DNA-binding domain"/>
    <property type="match status" value="1"/>
</dbReference>
<dbReference type="Proteomes" id="UP001215503">
    <property type="component" value="Unassembled WGS sequence"/>
</dbReference>
<keyword evidence="7" id="KW-1185">Reference proteome</keyword>
<dbReference type="RefSeq" id="WP_275819638.1">
    <property type="nucleotide sequence ID" value="NZ_JARHUD010000001.1"/>
</dbReference>
<dbReference type="PROSITE" id="PS50931">
    <property type="entry name" value="HTH_LYSR"/>
    <property type="match status" value="1"/>
</dbReference>
<accession>A0ABT5YJ17</accession>
<reference evidence="6 7" key="1">
    <citation type="submission" date="2023-03" db="EMBL/GenBank/DDBJ databases">
        <title>Fodinicurvata sp. CAU 1616 isolated from sea sendiment.</title>
        <authorList>
            <person name="Kim W."/>
        </authorList>
    </citation>
    <scope>NUCLEOTIDE SEQUENCE [LARGE SCALE GENOMIC DNA]</scope>
    <source>
        <strain evidence="6 7">CAU 1616</strain>
    </source>
</reference>
<dbReference type="SUPFAM" id="SSF53850">
    <property type="entry name" value="Periplasmic binding protein-like II"/>
    <property type="match status" value="1"/>
</dbReference>
<dbReference type="Gene3D" id="3.40.190.290">
    <property type="match status" value="1"/>
</dbReference>
<dbReference type="PANTHER" id="PTHR30126:SF94">
    <property type="entry name" value="LYSR FAMILY TRANSCRIPTIONAL REGULATOR"/>
    <property type="match status" value="1"/>
</dbReference>
<dbReference type="InterPro" id="IPR005119">
    <property type="entry name" value="LysR_subst-bd"/>
</dbReference>
<dbReference type="Pfam" id="PF03466">
    <property type="entry name" value="LysR_substrate"/>
    <property type="match status" value="1"/>
</dbReference>
<dbReference type="InterPro" id="IPR036388">
    <property type="entry name" value="WH-like_DNA-bd_sf"/>
</dbReference>
<keyword evidence="4" id="KW-0804">Transcription</keyword>
<dbReference type="InterPro" id="IPR000847">
    <property type="entry name" value="LysR_HTH_N"/>
</dbReference>
<dbReference type="PANTHER" id="PTHR30126">
    <property type="entry name" value="HTH-TYPE TRANSCRIPTIONAL REGULATOR"/>
    <property type="match status" value="1"/>
</dbReference>
<protein>
    <submittedName>
        <fullName evidence="6">LysR family transcriptional regulator</fullName>
    </submittedName>
</protein>
<keyword evidence="2" id="KW-0805">Transcription regulation</keyword>
<dbReference type="Pfam" id="PF00126">
    <property type="entry name" value="HTH_1"/>
    <property type="match status" value="1"/>
</dbReference>
<evidence type="ECO:0000256" key="4">
    <source>
        <dbReference type="ARBA" id="ARBA00023163"/>
    </source>
</evidence>
<evidence type="ECO:0000313" key="7">
    <source>
        <dbReference type="Proteomes" id="UP001215503"/>
    </source>
</evidence>
<feature type="domain" description="HTH lysR-type" evidence="5">
    <location>
        <begin position="1"/>
        <end position="60"/>
    </location>
</feature>
<name>A0ABT5YJ17_9PROT</name>
<dbReference type="EMBL" id="JARHUD010000001">
    <property type="protein sequence ID" value="MDF2094818.1"/>
    <property type="molecule type" value="Genomic_DNA"/>
</dbReference>
<evidence type="ECO:0000256" key="2">
    <source>
        <dbReference type="ARBA" id="ARBA00023015"/>
    </source>
</evidence>
<keyword evidence="3" id="KW-0238">DNA-binding</keyword>
<evidence type="ECO:0000256" key="1">
    <source>
        <dbReference type="ARBA" id="ARBA00009437"/>
    </source>
</evidence>
<evidence type="ECO:0000313" key="6">
    <source>
        <dbReference type="EMBL" id="MDF2094818.1"/>
    </source>
</evidence>
<proteinExistence type="inferred from homology"/>
<comment type="similarity">
    <text evidence="1">Belongs to the LysR transcriptional regulatory family.</text>
</comment>
<comment type="caution">
    <text evidence="6">The sequence shown here is derived from an EMBL/GenBank/DDBJ whole genome shotgun (WGS) entry which is preliminary data.</text>
</comment>
<evidence type="ECO:0000256" key="3">
    <source>
        <dbReference type="ARBA" id="ARBA00023125"/>
    </source>
</evidence>
<dbReference type="Gene3D" id="1.10.10.10">
    <property type="entry name" value="Winged helix-like DNA-binding domain superfamily/Winged helix DNA-binding domain"/>
    <property type="match status" value="1"/>
</dbReference>
<gene>
    <name evidence="6" type="ORF">P2G67_02370</name>
</gene>
<dbReference type="CDD" id="cd05466">
    <property type="entry name" value="PBP2_LTTR_substrate"/>
    <property type="match status" value="1"/>
</dbReference>
<sequence length="299" mass="33599">MSTYFVHLRTFQAVAVHRGFTAAGRALGIGQPTVTTQIRELEERFQVELLQRRGRRIELTEAGQSLFEITQRMMSLYTEAEELLTNQGRFRHGELSLASIGAFHATRMLGTFKRSYPDVAMSIHLGTAQETLSRLLDMTADVAILAHEVRDPAVVSCKYCSHPLLVSVHRSHEWFERESVRLADLADQPLVLRERGSTSRRILEKALEDAGIATRSVLEITSPDGVRKAVENGLGIGVLPDFETVPHPDVRALRIEEDWLCMDFRIAYLRDRKNSPRIKAFMGVFSKPHSHAGATLPQG</sequence>
<dbReference type="PRINTS" id="PR00039">
    <property type="entry name" value="HTHLYSR"/>
</dbReference>
<evidence type="ECO:0000259" key="5">
    <source>
        <dbReference type="PROSITE" id="PS50931"/>
    </source>
</evidence>
<organism evidence="6 7">
    <name type="scientific">Aquibaculum arenosum</name>
    <dbReference type="NCBI Taxonomy" id="3032591"/>
    <lineage>
        <taxon>Bacteria</taxon>
        <taxon>Pseudomonadati</taxon>
        <taxon>Pseudomonadota</taxon>
        <taxon>Alphaproteobacteria</taxon>
        <taxon>Rhodospirillales</taxon>
        <taxon>Rhodovibrionaceae</taxon>
        <taxon>Aquibaculum</taxon>
    </lineage>
</organism>